<dbReference type="RefSeq" id="WP_047940817.1">
    <property type="nucleotide sequence ID" value="NZ_CP053989.1"/>
</dbReference>
<evidence type="ECO:0000313" key="7">
    <source>
        <dbReference type="Proteomes" id="UP000036045"/>
    </source>
</evidence>
<dbReference type="GO" id="GO:0016829">
    <property type="term" value="F:lyase activity"/>
    <property type="evidence" value="ECO:0007669"/>
    <property type="project" value="UniProtKB-KW"/>
</dbReference>
<comment type="caution">
    <text evidence="6">The sequence shown here is derived from an EMBL/GenBank/DDBJ whole genome shotgun (WGS) entry which is preliminary data.</text>
</comment>
<protein>
    <recommendedName>
        <fullName evidence="4">Cys-tRNA(Pro)/Cys-tRNA(Cys) deacylase</fullName>
        <ecNumber evidence="4">4.2.-.-</ecNumber>
    </recommendedName>
</protein>
<dbReference type="CDD" id="cd00002">
    <property type="entry name" value="YbaK_deacylase"/>
    <property type="match status" value="1"/>
</dbReference>
<dbReference type="Gene3D" id="3.90.960.10">
    <property type="entry name" value="YbaK/aminoacyl-tRNA synthetase-associated domain"/>
    <property type="match status" value="1"/>
</dbReference>
<proteinExistence type="inferred from homology"/>
<evidence type="ECO:0000256" key="1">
    <source>
        <dbReference type="ARBA" id="ARBA00009798"/>
    </source>
</evidence>
<evidence type="ECO:0000313" key="6">
    <source>
        <dbReference type="EMBL" id="KLV27498.1"/>
    </source>
</evidence>
<reference evidence="6 7" key="1">
    <citation type="submission" date="2015-05" db="EMBL/GenBank/DDBJ databases">
        <title>Whole genome sequence and identification of bacterial endophytes from Costus igneus.</title>
        <authorList>
            <person name="Lee Y.P."/>
            <person name="Gan H.M."/>
            <person name="Eng W."/>
            <person name="Wheatley M.S."/>
            <person name="Caraballo A."/>
            <person name="Polter S."/>
            <person name="Savka M.A."/>
            <person name="Hudson A.O."/>
        </authorList>
    </citation>
    <scope>NUCLEOTIDE SEQUENCE [LARGE SCALE GENOMIC DNA]</scope>
    <source>
        <strain evidence="6 7">RIT379</strain>
    </source>
</reference>
<evidence type="ECO:0000259" key="5">
    <source>
        <dbReference type="Pfam" id="PF04073"/>
    </source>
</evidence>
<dbReference type="Proteomes" id="UP000036045">
    <property type="component" value="Unassembled WGS sequence"/>
</dbReference>
<comment type="similarity">
    <text evidence="1 4">Belongs to the prolyl-tRNA editing family. YbaK/EbsC subfamily.</text>
</comment>
<dbReference type="GO" id="GO:0006412">
    <property type="term" value="P:translation"/>
    <property type="evidence" value="ECO:0007669"/>
    <property type="project" value="UniProtKB-KW"/>
</dbReference>
<dbReference type="GO" id="GO:0002161">
    <property type="term" value="F:aminoacyl-tRNA deacylase activity"/>
    <property type="evidence" value="ECO:0007669"/>
    <property type="project" value="InterPro"/>
</dbReference>
<dbReference type="Pfam" id="PF04073">
    <property type="entry name" value="tRNA_edit"/>
    <property type="match status" value="1"/>
</dbReference>
<dbReference type="GeneID" id="56351906"/>
<dbReference type="InterPro" id="IPR004369">
    <property type="entry name" value="Prolyl-tRNA_editing_YbaK/EbsC"/>
</dbReference>
<dbReference type="PIRSF" id="PIRSF006181">
    <property type="entry name" value="EbsC_YbaK"/>
    <property type="match status" value="1"/>
</dbReference>
<dbReference type="InterPro" id="IPR007214">
    <property type="entry name" value="YbaK/aa-tRNA-synth-assoc-dom"/>
</dbReference>
<dbReference type="PATRIC" id="fig|1397.4.peg.3080"/>
<accession>A0A0J1INL1</accession>
<keyword evidence="7" id="KW-1185">Reference proteome</keyword>
<keyword evidence="2 4" id="KW-0648">Protein biosynthesis</keyword>
<dbReference type="PANTHER" id="PTHR30411">
    <property type="entry name" value="CYTOPLASMIC PROTEIN"/>
    <property type="match status" value="1"/>
</dbReference>
<dbReference type="InterPro" id="IPR036754">
    <property type="entry name" value="YbaK/aa-tRNA-synt-asso_dom_sf"/>
</dbReference>
<organism evidence="6 7">
    <name type="scientific">Niallia circulans</name>
    <name type="common">Bacillus circulans</name>
    <dbReference type="NCBI Taxonomy" id="1397"/>
    <lineage>
        <taxon>Bacteria</taxon>
        <taxon>Bacillati</taxon>
        <taxon>Bacillota</taxon>
        <taxon>Bacilli</taxon>
        <taxon>Bacillales</taxon>
        <taxon>Bacillaceae</taxon>
        <taxon>Niallia</taxon>
    </lineage>
</organism>
<sequence>MAITKTNAMRILDAEKISYSVHTYENKDGKMDGISVAGKIGKEIEMVYKTLVVKDTGNGIYVFVIPVEAELDLKKAAKVVNAKKLEMIAVKDIQKTTGYIRGGCSPIGMKKKYETILDESVNKQSTIIVSGGKIGVQIELAVNNLIQVTEARVEDVIH</sequence>
<feature type="domain" description="YbaK/aminoacyl-tRNA synthetase-associated" evidence="5">
    <location>
        <begin position="37"/>
        <end position="146"/>
    </location>
</feature>
<evidence type="ECO:0000256" key="4">
    <source>
        <dbReference type="PIRNR" id="PIRNR006181"/>
    </source>
</evidence>
<dbReference type="OrthoDB" id="9809296at2"/>
<dbReference type="SUPFAM" id="SSF55826">
    <property type="entry name" value="YbaK/ProRS associated domain"/>
    <property type="match status" value="1"/>
</dbReference>
<dbReference type="NCBIfam" id="TIGR00011">
    <property type="entry name" value="YbaK_EbsC"/>
    <property type="match status" value="1"/>
</dbReference>
<evidence type="ECO:0000256" key="2">
    <source>
        <dbReference type="ARBA" id="ARBA00022917"/>
    </source>
</evidence>
<dbReference type="PANTHER" id="PTHR30411:SF0">
    <property type="entry name" value="CYS-TRNA(PRO)_CYS-TRNA(CYS) DEACYLASE YBAK"/>
    <property type="match status" value="1"/>
</dbReference>
<name>A0A0J1INL1_NIACI</name>
<dbReference type="AlphaFoldDB" id="A0A0J1INL1"/>
<gene>
    <name evidence="6" type="ORF">ABW02_04895</name>
</gene>
<keyword evidence="3 4" id="KW-0456">Lyase</keyword>
<evidence type="ECO:0000256" key="3">
    <source>
        <dbReference type="ARBA" id="ARBA00023239"/>
    </source>
</evidence>
<dbReference type="EMBL" id="LDPH01000003">
    <property type="protein sequence ID" value="KLV27498.1"/>
    <property type="molecule type" value="Genomic_DNA"/>
</dbReference>
<dbReference type="EC" id="4.2.-.-" evidence="4"/>